<feature type="domain" description="RING-type" evidence="10">
    <location>
        <begin position="966"/>
        <end position="1004"/>
    </location>
</feature>
<dbReference type="SMART" id="SM00184">
    <property type="entry name" value="RING"/>
    <property type="match status" value="1"/>
</dbReference>
<dbReference type="Gene3D" id="3.30.40.10">
    <property type="entry name" value="Zinc/RING finger domain, C3HC4 (zinc finger)"/>
    <property type="match status" value="2"/>
</dbReference>
<dbReference type="Pfam" id="PF13923">
    <property type="entry name" value="zf-C3HC4_2"/>
    <property type="match status" value="1"/>
</dbReference>
<dbReference type="GO" id="GO:0006974">
    <property type="term" value="P:DNA damage response"/>
    <property type="evidence" value="ECO:0007669"/>
    <property type="project" value="TreeGrafter"/>
</dbReference>
<dbReference type="InterPro" id="IPR052583">
    <property type="entry name" value="ATP-helicase/E3_Ub-Ligase"/>
</dbReference>
<dbReference type="InterPro" id="IPR011011">
    <property type="entry name" value="Znf_FYVE_PHD"/>
</dbReference>
<organism evidence="11 12">
    <name type="scientific">Rhizophlyctis rosea</name>
    <dbReference type="NCBI Taxonomy" id="64517"/>
    <lineage>
        <taxon>Eukaryota</taxon>
        <taxon>Fungi</taxon>
        <taxon>Fungi incertae sedis</taxon>
        <taxon>Chytridiomycota</taxon>
        <taxon>Chytridiomycota incertae sedis</taxon>
        <taxon>Chytridiomycetes</taxon>
        <taxon>Rhizophlyctidales</taxon>
        <taxon>Rhizophlyctidaceae</taxon>
        <taxon>Rhizophlyctis</taxon>
    </lineage>
</organism>
<dbReference type="GO" id="GO:0008270">
    <property type="term" value="F:zinc ion binding"/>
    <property type="evidence" value="ECO:0007669"/>
    <property type="project" value="UniProtKB-KW"/>
</dbReference>
<feature type="compositionally biased region" description="Polar residues" evidence="8">
    <location>
        <begin position="1034"/>
        <end position="1051"/>
    </location>
</feature>
<dbReference type="InterPro" id="IPR038718">
    <property type="entry name" value="SNF2-like_sf"/>
</dbReference>
<dbReference type="SUPFAM" id="SSF57903">
    <property type="entry name" value="FYVE/PHD zinc finger"/>
    <property type="match status" value="1"/>
</dbReference>
<gene>
    <name evidence="11" type="ORF">HK097_009186</name>
</gene>
<dbReference type="PROSITE" id="PS50016">
    <property type="entry name" value="ZF_PHD_2"/>
    <property type="match status" value="1"/>
</dbReference>
<keyword evidence="4" id="KW-0378">Hydrolase</keyword>
<evidence type="ECO:0000256" key="4">
    <source>
        <dbReference type="ARBA" id="ARBA00022801"/>
    </source>
</evidence>
<dbReference type="Pfam" id="PF26021">
    <property type="entry name" value="Ferritin_C144_05"/>
    <property type="match status" value="1"/>
</dbReference>
<dbReference type="InterPro" id="IPR027417">
    <property type="entry name" value="P-loop_NTPase"/>
</dbReference>
<dbReference type="EMBL" id="JADGJD010000059">
    <property type="protein sequence ID" value="KAJ3055803.1"/>
    <property type="molecule type" value="Genomic_DNA"/>
</dbReference>
<feature type="compositionally biased region" description="Basic residues" evidence="8">
    <location>
        <begin position="1394"/>
        <end position="1403"/>
    </location>
</feature>
<keyword evidence="3 7" id="KW-0863">Zinc-finger</keyword>
<dbReference type="SUPFAM" id="SSF52540">
    <property type="entry name" value="P-loop containing nucleoside triphosphate hydrolases"/>
    <property type="match status" value="2"/>
</dbReference>
<dbReference type="CDD" id="cd18793">
    <property type="entry name" value="SF2_C_SNF"/>
    <property type="match status" value="1"/>
</dbReference>
<feature type="region of interest" description="Disordered" evidence="8">
    <location>
        <begin position="719"/>
        <end position="740"/>
    </location>
</feature>
<evidence type="ECO:0000256" key="2">
    <source>
        <dbReference type="ARBA" id="ARBA00022741"/>
    </source>
</evidence>
<accession>A0AAD5X8A3</accession>
<keyword evidence="1" id="KW-0479">Metal-binding</keyword>
<dbReference type="Gene3D" id="3.40.50.300">
    <property type="entry name" value="P-loop containing nucleotide triphosphate hydrolases"/>
    <property type="match status" value="1"/>
</dbReference>
<dbReference type="Gene3D" id="3.40.50.10810">
    <property type="entry name" value="Tandem AAA-ATPase domain"/>
    <property type="match status" value="2"/>
</dbReference>
<dbReference type="GO" id="GO:0016787">
    <property type="term" value="F:hydrolase activity"/>
    <property type="evidence" value="ECO:0007669"/>
    <property type="project" value="UniProtKB-KW"/>
</dbReference>
<dbReference type="PROSITE" id="PS00518">
    <property type="entry name" value="ZF_RING_1"/>
    <property type="match status" value="1"/>
</dbReference>
<name>A0AAD5X8A3_9FUNG</name>
<keyword evidence="2" id="KW-0547">Nucleotide-binding</keyword>
<evidence type="ECO:0000313" key="12">
    <source>
        <dbReference type="Proteomes" id="UP001212841"/>
    </source>
</evidence>
<dbReference type="InterPro" id="IPR049730">
    <property type="entry name" value="SNF2/RAD54-like_C"/>
</dbReference>
<evidence type="ECO:0008006" key="13">
    <source>
        <dbReference type="Google" id="ProtNLM"/>
    </source>
</evidence>
<evidence type="ECO:0000256" key="7">
    <source>
        <dbReference type="PROSITE-ProRule" id="PRU00175"/>
    </source>
</evidence>
<dbReference type="GO" id="GO:0061630">
    <property type="term" value="F:ubiquitin protein ligase activity"/>
    <property type="evidence" value="ECO:0007669"/>
    <property type="project" value="TreeGrafter"/>
</dbReference>
<dbReference type="InterPro" id="IPR001841">
    <property type="entry name" value="Znf_RING"/>
</dbReference>
<dbReference type="InterPro" id="IPR059033">
    <property type="entry name" value="C144_05_dom"/>
</dbReference>
<dbReference type="InterPro" id="IPR013083">
    <property type="entry name" value="Znf_RING/FYVE/PHD"/>
</dbReference>
<dbReference type="SMART" id="SM00249">
    <property type="entry name" value="PHD"/>
    <property type="match status" value="1"/>
</dbReference>
<dbReference type="InterPro" id="IPR000330">
    <property type="entry name" value="SNF2_N"/>
</dbReference>
<dbReference type="Pfam" id="PF00628">
    <property type="entry name" value="PHD"/>
    <property type="match status" value="1"/>
</dbReference>
<dbReference type="GO" id="GO:0005524">
    <property type="term" value="F:ATP binding"/>
    <property type="evidence" value="ECO:0007669"/>
    <property type="project" value="InterPro"/>
</dbReference>
<evidence type="ECO:0000256" key="5">
    <source>
        <dbReference type="ARBA" id="ARBA00022833"/>
    </source>
</evidence>
<dbReference type="InterPro" id="IPR017907">
    <property type="entry name" value="Znf_RING_CS"/>
</dbReference>
<dbReference type="PANTHER" id="PTHR45865">
    <property type="entry name" value="E3 UBIQUITIN-PROTEIN LIGASE SHPRH FAMILY MEMBER"/>
    <property type="match status" value="1"/>
</dbReference>
<evidence type="ECO:0000256" key="1">
    <source>
        <dbReference type="ARBA" id="ARBA00022723"/>
    </source>
</evidence>
<dbReference type="InterPro" id="IPR014001">
    <property type="entry name" value="Helicase_ATP-bd"/>
</dbReference>
<proteinExistence type="predicted"/>
<keyword evidence="12" id="KW-1185">Reference proteome</keyword>
<evidence type="ECO:0000259" key="9">
    <source>
        <dbReference type="PROSITE" id="PS50016"/>
    </source>
</evidence>
<feature type="region of interest" description="Disordered" evidence="8">
    <location>
        <begin position="558"/>
        <end position="584"/>
    </location>
</feature>
<evidence type="ECO:0000256" key="3">
    <source>
        <dbReference type="ARBA" id="ARBA00022771"/>
    </source>
</evidence>
<evidence type="ECO:0000256" key="6">
    <source>
        <dbReference type="ARBA" id="ARBA00022840"/>
    </source>
</evidence>
<sequence length="1412" mass="158347">MDATGALVMKGEHTDQEPLLMEKIVTDMGNAIYVHRLTGAVGLEPWLFNDNARDVLGGILADEMGLGKTVMLLALMSLHRPSAATIPSLSNLEISDAKLKDVHPNLMETKDINACTVCGATEVRDEDRFWIQCDVCDLWDHGDCVGLTENEAGAMETFVCPNCKADISRDHDILIPSSATLIITPSAILDQWGSEIHTHAPHLRMFCYYGVTHHPALFAQTLASFDVVLTTYEVLRKEIHFSGTSPERPRRFEKKYKSRRSLLVEIEWWRVVLDEAQMVDSPVTQAAEMARSIPRQHPWAVTGTPFGKSGLPDLHGLICFLDLRPIATSQPIWRRLITPLHFPHLFSTLQRIMHRNTKANVKSELSLPPQTEEIVVLDFAKVEREVYDQTWELCLDDLKQPLTVGGRRLVARPSETAEMKRKEESLRSDKMRKWLLQLRQTCCHPQIGRHNHNLFGGTLKSIDEVLDVLVKQASANVNSAERNLFQTMIYRTQMDEFEENLDKAMETYQHILKGVRMRVRAAEEDVWAVMACRQVDHAEEEHWAVTARQQVERASVAASEPDTFADSDDEALPNTAGQFSGATSDELASATSRLHSWLEVEHRVQFFIASIHHTLGHDDQESEFYATAEKVRRKMLAPVENEIRGLAKQFERHVAKLWDGILADGGMKMTWSGKWRGGLVIEDVVSQIGALIQKLNDQWAKMENWREKSLEALLARLEDAESTEGEGGGGDGKPSGEEYDRGMNVQEEGYKFQDLYMKAVMDRRQLLLGMRPTEDGKNLVAAAAFEPATEFKVRREQESLDLRKPYMLPKDHQHLRALISELRQHTQEYLRAEELAIAQEVLRNVTKETDRQVKKLDLMEQDLRAFRRLYNFKLSYYKQLQRISDGVTLPDRPGNVAAVRQQCTQEEATIRRKLAALLGRKRYLENLEKEEKERAAKGNKEGQTIGNGETVAAQQIRDGVGSLRECGICKGSIEKGVLTVCGHIYCADCLKFWVSRHRKCPLCNEPLHLGNDIQSITLKAIEQPKNSPVPGSPADSSAATPQLESSSASSLFTNSRRASDLLSTISRIRISGSYGSKLDTILRHIIYLRREDSTTKLLVFSQWEQVLNILATSMTKNHIGFVKLEGGTVKGKGKGAAVVKFKTDPNVAVFMLNARNQSAGLTLVSATHVILVEPVIAVGLEMQGTVDETAPCDQFMSLLMDSIIAINRIHRIGQTKPTYVWRYIVKDTIEERVLALRGVHAERLENVSHRTPKREKMENWSGGGGEMVGNWDVRWCLFGKEESKGAVVDTGEANGIEGEAGASPELEHLGDDDMQMEDASDEGEAQASVVFPKDGGRPEFDSDAWDVLSELRWMVEGVHGDEGVQTHQGETAVSLDEPDEVDSGRGATPATKLGRGRMGRRRRGDKDHGLVL</sequence>
<keyword evidence="5" id="KW-0862">Zinc</keyword>
<dbReference type="GO" id="GO:0005634">
    <property type="term" value="C:nucleus"/>
    <property type="evidence" value="ECO:0007669"/>
    <property type="project" value="TreeGrafter"/>
</dbReference>
<feature type="region of interest" description="Disordered" evidence="8">
    <location>
        <begin position="1361"/>
        <end position="1412"/>
    </location>
</feature>
<dbReference type="InterPro" id="IPR001965">
    <property type="entry name" value="Znf_PHD"/>
</dbReference>
<dbReference type="InterPro" id="IPR019787">
    <property type="entry name" value="Znf_PHD-finger"/>
</dbReference>
<protein>
    <recommendedName>
        <fullName evidence="13">E3 ubiquitin-protein ligase SHPRH</fullName>
    </recommendedName>
</protein>
<evidence type="ECO:0000256" key="8">
    <source>
        <dbReference type="SAM" id="MobiDB-lite"/>
    </source>
</evidence>
<dbReference type="PANTHER" id="PTHR45865:SF1">
    <property type="entry name" value="E3 UBIQUITIN-PROTEIN LIGASE SHPRH"/>
    <property type="match status" value="1"/>
</dbReference>
<dbReference type="Pfam" id="PF00176">
    <property type="entry name" value="SNF2-rel_dom"/>
    <property type="match status" value="1"/>
</dbReference>
<dbReference type="GO" id="GO:0000209">
    <property type="term" value="P:protein polyubiquitination"/>
    <property type="evidence" value="ECO:0007669"/>
    <property type="project" value="TreeGrafter"/>
</dbReference>
<evidence type="ECO:0000259" key="10">
    <source>
        <dbReference type="PROSITE" id="PS50089"/>
    </source>
</evidence>
<feature type="domain" description="PHD-type" evidence="9">
    <location>
        <begin position="112"/>
        <end position="166"/>
    </location>
</feature>
<dbReference type="SUPFAM" id="SSF57850">
    <property type="entry name" value="RING/U-box"/>
    <property type="match status" value="1"/>
</dbReference>
<feature type="region of interest" description="Disordered" evidence="8">
    <location>
        <begin position="1024"/>
        <end position="1051"/>
    </location>
</feature>
<dbReference type="Proteomes" id="UP001212841">
    <property type="component" value="Unassembled WGS sequence"/>
</dbReference>
<dbReference type="SMART" id="SM00487">
    <property type="entry name" value="DEXDc"/>
    <property type="match status" value="1"/>
</dbReference>
<dbReference type="PROSITE" id="PS50089">
    <property type="entry name" value="ZF_RING_2"/>
    <property type="match status" value="1"/>
</dbReference>
<comment type="caution">
    <text evidence="11">The sequence shown here is derived from an EMBL/GenBank/DDBJ whole genome shotgun (WGS) entry which is preliminary data.</text>
</comment>
<evidence type="ECO:0000313" key="11">
    <source>
        <dbReference type="EMBL" id="KAJ3055803.1"/>
    </source>
</evidence>
<keyword evidence="6" id="KW-0067">ATP-binding</keyword>
<reference evidence="11" key="1">
    <citation type="submission" date="2020-05" db="EMBL/GenBank/DDBJ databases">
        <title>Phylogenomic resolution of chytrid fungi.</title>
        <authorList>
            <person name="Stajich J.E."/>
            <person name="Amses K."/>
            <person name="Simmons R."/>
            <person name="Seto K."/>
            <person name="Myers J."/>
            <person name="Bonds A."/>
            <person name="Quandt C.A."/>
            <person name="Barry K."/>
            <person name="Liu P."/>
            <person name="Grigoriev I."/>
            <person name="Longcore J.E."/>
            <person name="James T.Y."/>
        </authorList>
    </citation>
    <scope>NUCLEOTIDE SEQUENCE</scope>
    <source>
        <strain evidence="11">JEL0318</strain>
    </source>
</reference>